<keyword evidence="1" id="KW-1133">Transmembrane helix</keyword>
<evidence type="ECO:0000313" key="3">
    <source>
        <dbReference type="Proteomes" id="UP000324575"/>
    </source>
</evidence>
<dbReference type="EMBL" id="SNRX01000019">
    <property type="protein sequence ID" value="KAA6301434.1"/>
    <property type="molecule type" value="Genomic_DNA"/>
</dbReference>
<keyword evidence="1" id="KW-0472">Membrane</keyword>
<reference evidence="2 3" key="1">
    <citation type="submission" date="2019-03" db="EMBL/GenBank/DDBJ databases">
        <title>Single cell metagenomics reveals metabolic interactions within the superorganism composed of flagellate Streblomastix strix and complex community of Bacteroidetes bacteria on its surface.</title>
        <authorList>
            <person name="Treitli S.C."/>
            <person name="Kolisko M."/>
            <person name="Husnik F."/>
            <person name="Keeling P."/>
            <person name="Hampl V."/>
        </authorList>
    </citation>
    <scope>NUCLEOTIDE SEQUENCE [LARGE SCALE GENOMIC DNA]</scope>
    <source>
        <strain evidence="2">St1</strain>
    </source>
</reference>
<evidence type="ECO:0000313" key="2">
    <source>
        <dbReference type="EMBL" id="KAA6301434.1"/>
    </source>
</evidence>
<protein>
    <submittedName>
        <fullName evidence="2">Uncharacterized protein</fullName>
    </submittedName>
</protein>
<sequence>MFYTRINKIKVFNNREGFLGLFNSAELRIYGYVTGETRGAGLAPALTLSDLTNLPNDPTRKEKLLEAVQSEIKHFAQSSNLEINRVKDNQTLLFGETGLVLYQSEVIPEALNIQLWVIESDEDVRNFALDAGEVLDSDAFKGLYAAAIAALAVTNPILTGVIGVSGVVANLLRRKLKANKDDLVGYWQCNLNREEHYPHGTRDKQDVPDTTGNIQVDYTVFGFEKEISL</sequence>
<gene>
    <name evidence="2" type="ORF">EZS26_002421</name>
</gene>
<dbReference type="Proteomes" id="UP000324575">
    <property type="component" value="Unassembled WGS sequence"/>
</dbReference>
<proteinExistence type="predicted"/>
<comment type="caution">
    <text evidence="2">The sequence shown here is derived from an EMBL/GenBank/DDBJ whole genome shotgun (WGS) entry which is preliminary data.</text>
</comment>
<organism evidence="2 3">
    <name type="scientific">Candidatus Ordinivivax streblomastigis</name>
    <dbReference type="NCBI Taxonomy" id="2540710"/>
    <lineage>
        <taxon>Bacteria</taxon>
        <taxon>Pseudomonadati</taxon>
        <taxon>Bacteroidota</taxon>
        <taxon>Bacteroidia</taxon>
        <taxon>Bacteroidales</taxon>
        <taxon>Candidatus Ordinivivax</taxon>
    </lineage>
</organism>
<dbReference type="AlphaFoldDB" id="A0A5M8NZ49"/>
<feature type="transmembrane region" description="Helical" evidence="1">
    <location>
        <begin position="143"/>
        <end position="172"/>
    </location>
</feature>
<name>A0A5M8NZ49_9BACT</name>
<accession>A0A5M8NZ49</accession>
<evidence type="ECO:0000256" key="1">
    <source>
        <dbReference type="SAM" id="Phobius"/>
    </source>
</evidence>
<keyword evidence="1" id="KW-0812">Transmembrane</keyword>